<sequence>MQTYQKLGFEKKESQSIVHALNHLLANYQIYYHKLRGFHWNVEGRDFFELHEKFEEDYQAAHENIDRIAERIRIFGKKPVYRLAEYLEMAKIKEAKSGLAPEDMVRQIVDDMETLLGEMLEVVQAAEETGDTASIHLIMNMMQALEKRHWMFSAWLKKVPVASPQHN</sequence>
<reference evidence="4 5" key="1">
    <citation type="journal article" date="2012" name="Stand. Genomic Sci.">
        <title>Complete genome sequencing and analysis of Saprospira grandis str. Lewin, a predatory marine bacterium.</title>
        <authorList>
            <person name="Saw J.H."/>
            <person name="Yuryev A."/>
            <person name="Kanbe M."/>
            <person name="Hou S."/>
            <person name="Young A.G."/>
            <person name="Aizawa S."/>
            <person name="Alam M."/>
        </authorList>
    </citation>
    <scope>NUCLEOTIDE SEQUENCE [LARGE SCALE GENOMIC DNA]</scope>
    <source>
        <strain evidence="4 5">Lewin</strain>
    </source>
</reference>
<dbReference type="PANTHER" id="PTHR42932">
    <property type="entry name" value="GENERAL STRESS PROTEIN 20U"/>
    <property type="match status" value="1"/>
</dbReference>
<dbReference type="AlphaFoldDB" id="H6KZN5"/>
<dbReference type="GO" id="GO:0008199">
    <property type="term" value="F:ferric iron binding"/>
    <property type="evidence" value="ECO:0007669"/>
    <property type="project" value="InterPro"/>
</dbReference>
<dbReference type="GO" id="GO:0016722">
    <property type="term" value="F:oxidoreductase activity, acting on metal ions"/>
    <property type="evidence" value="ECO:0007669"/>
    <property type="project" value="InterPro"/>
</dbReference>
<dbReference type="Gene3D" id="1.20.1260.10">
    <property type="match status" value="1"/>
</dbReference>
<dbReference type="InterPro" id="IPR009078">
    <property type="entry name" value="Ferritin-like_SF"/>
</dbReference>
<evidence type="ECO:0000256" key="2">
    <source>
        <dbReference type="RuleBase" id="RU003875"/>
    </source>
</evidence>
<dbReference type="EMBL" id="CP002831">
    <property type="protein sequence ID" value="AFC25811.1"/>
    <property type="molecule type" value="Genomic_DNA"/>
</dbReference>
<evidence type="ECO:0000313" key="4">
    <source>
        <dbReference type="EMBL" id="AFC25811.1"/>
    </source>
</evidence>
<dbReference type="eggNOG" id="COG0783">
    <property type="taxonomic scope" value="Bacteria"/>
</dbReference>
<dbReference type="RefSeq" id="WP_015693410.1">
    <property type="nucleotide sequence ID" value="NC_016940.1"/>
</dbReference>
<dbReference type="HOGENOM" id="CLU_098183_2_2_10"/>
<accession>H6KZN5</accession>
<keyword evidence="5" id="KW-1185">Reference proteome</keyword>
<dbReference type="KEGG" id="sgn:SGRA_3083"/>
<gene>
    <name evidence="4" type="primary">dps</name>
    <name evidence="4" type="ordered locus">SGRA_3083</name>
</gene>
<dbReference type="SUPFAM" id="SSF47240">
    <property type="entry name" value="Ferritin-like"/>
    <property type="match status" value="1"/>
</dbReference>
<dbReference type="InterPro" id="IPR012347">
    <property type="entry name" value="Ferritin-like"/>
</dbReference>
<dbReference type="InterPro" id="IPR002177">
    <property type="entry name" value="DPS_DNA-bd"/>
</dbReference>
<dbReference type="InterPro" id="IPR023188">
    <property type="entry name" value="DPS_DNA-bd_CS"/>
</dbReference>
<dbReference type="InterPro" id="IPR008331">
    <property type="entry name" value="Ferritin_DPS_dom"/>
</dbReference>
<name>H6KZN5_SAPGL</name>
<dbReference type="OrthoDB" id="9797023at2"/>
<feature type="domain" description="Ferritin/DPS" evidence="3">
    <location>
        <begin position="19"/>
        <end position="159"/>
    </location>
</feature>
<dbReference type="PROSITE" id="PS00818">
    <property type="entry name" value="DPS_1"/>
    <property type="match status" value="1"/>
</dbReference>
<dbReference type="PANTHER" id="PTHR42932:SF1">
    <property type="entry name" value="GENERAL STRESS PROTEIN 20U"/>
    <property type="match status" value="1"/>
</dbReference>
<organism evidence="4 5">
    <name type="scientific">Saprospira grandis (strain Lewin)</name>
    <dbReference type="NCBI Taxonomy" id="984262"/>
    <lineage>
        <taxon>Bacteria</taxon>
        <taxon>Pseudomonadati</taxon>
        <taxon>Bacteroidota</taxon>
        <taxon>Saprospiria</taxon>
        <taxon>Saprospirales</taxon>
        <taxon>Saprospiraceae</taxon>
        <taxon>Saprospira</taxon>
    </lineage>
</organism>
<protein>
    <submittedName>
        <fullName evidence="4">Ferritin dps family protein</fullName>
    </submittedName>
</protein>
<proteinExistence type="inferred from homology"/>
<dbReference type="Pfam" id="PF00210">
    <property type="entry name" value="Ferritin"/>
    <property type="match status" value="1"/>
</dbReference>
<dbReference type="PIRSF" id="PIRSF005900">
    <property type="entry name" value="Dps"/>
    <property type="match status" value="1"/>
</dbReference>
<dbReference type="Proteomes" id="UP000007519">
    <property type="component" value="Chromosome"/>
</dbReference>
<comment type="similarity">
    <text evidence="1 2">Belongs to the Dps family.</text>
</comment>
<dbReference type="STRING" id="984262.SGRA_3083"/>
<evidence type="ECO:0000313" key="5">
    <source>
        <dbReference type="Proteomes" id="UP000007519"/>
    </source>
</evidence>
<dbReference type="PROSITE" id="PS00819">
    <property type="entry name" value="DPS_2"/>
    <property type="match status" value="1"/>
</dbReference>
<dbReference type="PRINTS" id="PR01346">
    <property type="entry name" value="HELNAPAPROT"/>
</dbReference>
<evidence type="ECO:0000256" key="1">
    <source>
        <dbReference type="ARBA" id="ARBA00009497"/>
    </source>
</evidence>
<dbReference type="CDD" id="cd01043">
    <property type="entry name" value="DPS"/>
    <property type="match status" value="1"/>
</dbReference>
<evidence type="ECO:0000259" key="3">
    <source>
        <dbReference type="Pfam" id="PF00210"/>
    </source>
</evidence>